<reference evidence="1" key="1">
    <citation type="submission" date="2014-07" db="EMBL/GenBank/DDBJ databases">
        <authorList>
            <person name="Hornung V.Bastian."/>
        </authorList>
    </citation>
    <scope>NUCLEOTIDE SEQUENCE</scope>
    <source>
        <strain evidence="1">PCE-S</strain>
    </source>
</reference>
<evidence type="ECO:0000313" key="1">
    <source>
        <dbReference type="EMBL" id="CDX01538.1"/>
    </source>
</evidence>
<dbReference type="EMBL" id="LK996017">
    <property type="protein sequence ID" value="CDX01538.1"/>
    <property type="molecule type" value="Genomic_DNA"/>
</dbReference>
<proteinExistence type="predicted"/>
<accession>A0A098AY38</accession>
<dbReference type="PATRIC" id="fig|49338.4.peg.1773"/>
<gene>
    <name evidence="1" type="ORF">DPCES_1651</name>
</gene>
<organism evidence="1">
    <name type="scientific">Desulfitobacterium hafniense</name>
    <name type="common">Desulfitobacterium frappieri</name>
    <dbReference type="NCBI Taxonomy" id="49338"/>
    <lineage>
        <taxon>Bacteria</taxon>
        <taxon>Bacillati</taxon>
        <taxon>Bacillota</taxon>
        <taxon>Clostridia</taxon>
        <taxon>Eubacteriales</taxon>
        <taxon>Desulfitobacteriaceae</taxon>
        <taxon>Desulfitobacterium</taxon>
    </lineage>
</organism>
<protein>
    <submittedName>
        <fullName evidence="1">Uncharacterized protein</fullName>
    </submittedName>
</protein>
<dbReference type="AlphaFoldDB" id="A0A098AY38"/>
<sequence>MQYIKAVTLTNNKSNCFFIKTRSIRPMTCQKVCPRFVPYFSFERIYLHLFAVKSIQNEFPYRQTYRPVLYYIGNLKSLLYRCAGMM</sequence>
<name>A0A098AY38_DESHA</name>